<dbReference type="AlphaFoldDB" id="A0A1E3NEZ0"/>
<feature type="compositionally biased region" description="Basic and acidic residues" evidence="1">
    <location>
        <begin position="96"/>
        <end position="110"/>
    </location>
</feature>
<evidence type="ECO:0000256" key="1">
    <source>
        <dbReference type="SAM" id="MobiDB-lite"/>
    </source>
</evidence>
<gene>
    <name evidence="2" type="ORF">PICMEDRAFT_174776</name>
</gene>
<dbReference type="RefSeq" id="XP_019015769.1">
    <property type="nucleotide sequence ID" value="XM_019161618.1"/>
</dbReference>
<feature type="compositionally biased region" description="Basic residues" evidence="1">
    <location>
        <begin position="32"/>
        <end position="41"/>
    </location>
</feature>
<evidence type="ECO:0000313" key="2">
    <source>
        <dbReference type="EMBL" id="ODQ44656.1"/>
    </source>
</evidence>
<sequence length="155" mass="16666">MCHGGAEEQCKAGRRGLTRGGAGKGGKETKGRRGKHGRGNRGRREEGKRPPGTETHRQKAGKRKETTQPAALLRARAETTRGSQPAGIPASLPAFPDHHRSSLSRGEEHPAGPPVCCRKWAENHNNNKSLDDARSNRSNNTMPDAAVTKDNVALP</sequence>
<feature type="compositionally biased region" description="Basic and acidic residues" evidence="1">
    <location>
        <begin position="1"/>
        <end position="11"/>
    </location>
</feature>
<organism evidence="2 3">
    <name type="scientific">Pichia membranifaciens NRRL Y-2026</name>
    <dbReference type="NCBI Taxonomy" id="763406"/>
    <lineage>
        <taxon>Eukaryota</taxon>
        <taxon>Fungi</taxon>
        <taxon>Dikarya</taxon>
        <taxon>Ascomycota</taxon>
        <taxon>Saccharomycotina</taxon>
        <taxon>Pichiomycetes</taxon>
        <taxon>Pichiales</taxon>
        <taxon>Pichiaceae</taxon>
        <taxon>Pichia</taxon>
    </lineage>
</organism>
<proteinExistence type="predicted"/>
<feature type="region of interest" description="Disordered" evidence="1">
    <location>
        <begin position="1"/>
        <end position="155"/>
    </location>
</feature>
<dbReference type="EMBL" id="KV454006">
    <property type="protein sequence ID" value="ODQ44656.1"/>
    <property type="molecule type" value="Genomic_DNA"/>
</dbReference>
<name>A0A1E3NEZ0_9ASCO</name>
<accession>A0A1E3NEZ0</accession>
<dbReference type="GeneID" id="30178305"/>
<protein>
    <submittedName>
        <fullName evidence="2">Uncharacterized protein</fullName>
    </submittedName>
</protein>
<keyword evidence="3" id="KW-1185">Reference proteome</keyword>
<feature type="compositionally biased region" description="Basic and acidic residues" evidence="1">
    <location>
        <begin position="42"/>
        <end position="57"/>
    </location>
</feature>
<dbReference type="Proteomes" id="UP000094455">
    <property type="component" value="Unassembled WGS sequence"/>
</dbReference>
<evidence type="ECO:0000313" key="3">
    <source>
        <dbReference type="Proteomes" id="UP000094455"/>
    </source>
</evidence>
<reference evidence="2 3" key="1">
    <citation type="journal article" date="2016" name="Proc. Natl. Acad. Sci. U.S.A.">
        <title>Comparative genomics of biotechnologically important yeasts.</title>
        <authorList>
            <person name="Riley R."/>
            <person name="Haridas S."/>
            <person name="Wolfe K.H."/>
            <person name="Lopes M.R."/>
            <person name="Hittinger C.T."/>
            <person name="Goeker M."/>
            <person name="Salamov A.A."/>
            <person name="Wisecaver J.H."/>
            <person name="Long T.M."/>
            <person name="Calvey C.H."/>
            <person name="Aerts A.L."/>
            <person name="Barry K.W."/>
            <person name="Choi C."/>
            <person name="Clum A."/>
            <person name="Coughlan A.Y."/>
            <person name="Deshpande S."/>
            <person name="Douglass A.P."/>
            <person name="Hanson S.J."/>
            <person name="Klenk H.-P."/>
            <person name="LaButti K.M."/>
            <person name="Lapidus A."/>
            <person name="Lindquist E.A."/>
            <person name="Lipzen A.M."/>
            <person name="Meier-Kolthoff J.P."/>
            <person name="Ohm R.A."/>
            <person name="Otillar R.P."/>
            <person name="Pangilinan J.L."/>
            <person name="Peng Y."/>
            <person name="Rokas A."/>
            <person name="Rosa C.A."/>
            <person name="Scheuner C."/>
            <person name="Sibirny A.A."/>
            <person name="Slot J.C."/>
            <person name="Stielow J.B."/>
            <person name="Sun H."/>
            <person name="Kurtzman C.P."/>
            <person name="Blackwell M."/>
            <person name="Grigoriev I.V."/>
            <person name="Jeffries T.W."/>
        </authorList>
    </citation>
    <scope>NUCLEOTIDE SEQUENCE [LARGE SCALE GENOMIC DNA]</scope>
    <source>
        <strain evidence="2 3">NRRL Y-2026</strain>
    </source>
</reference>